<dbReference type="NCBIfam" id="NF002459">
    <property type="entry name" value="PRK01655.1"/>
    <property type="match status" value="1"/>
</dbReference>
<gene>
    <name evidence="2" type="primary">spxA</name>
    <name evidence="2" type="ORF">PSSA1_v1c1980</name>
</gene>
<evidence type="ECO:0000313" key="3">
    <source>
        <dbReference type="Proteomes" id="UP000283896"/>
    </source>
</evidence>
<name>A0A421NYI0_9MOLU</name>
<comment type="similarity">
    <text evidence="1">Belongs to the ArsC family.</text>
</comment>
<dbReference type="PANTHER" id="PTHR30041:SF7">
    <property type="entry name" value="GLOBAL TRANSCRIPTIONAL REGULATOR SPX"/>
    <property type="match status" value="1"/>
</dbReference>
<dbReference type="SUPFAM" id="SSF52833">
    <property type="entry name" value="Thioredoxin-like"/>
    <property type="match status" value="1"/>
</dbReference>
<dbReference type="OrthoDB" id="9794155at2"/>
<protein>
    <submittedName>
        <fullName evidence="2">Regulatory protein spx</fullName>
    </submittedName>
</protein>
<evidence type="ECO:0000313" key="2">
    <source>
        <dbReference type="EMBL" id="RMI88990.1"/>
    </source>
</evidence>
<dbReference type="Proteomes" id="UP000283896">
    <property type="component" value="Unassembled WGS sequence"/>
</dbReference>
<comment type="caution">
    <text evidence="2">The sequence shown here is derived from an EMBL/GenBank/DDBJ whole genome shotgun (WGS) entry which is preliminary data.</text>
</comment>
<dbReference type="CDD" id="cd03032">
    <property type="entry name" value="ArsC_Spx"/>
    <property type="match status" value="1"/>
</dbReference>
<dbReference type="Pfam" id="PF03960">
    <property type="entry name" value="ArsC"/>
    <property type="match status" value="1"/>
</dbReference>
<keyword evidence="3" id="KW-1185">Reference proteome</keyword>
<dbReference type="InterPro" id="IPR006504">
    <property type="entry name" value="Tscrpt_reg_Spx/MgsR"/>
</dbReference>
<dbReference type="InterPro" id="IPR006660">
    <property type="entry name" value="Arsenate_reductase-like"/>
</dbReference>
<proteinExistence type="inferred from homology"/>
<dbReference type="Gene3D" id="3.40.30.10">
    <property type="entry name" value="Glutaredoxin"/>
    <property type="match status" value="1"/>
</dbReference>
<organism evidence="2 3">
    <name type="scientific">Candidatus Phytoplasma solani</name>
    <dbReference type="NCBI Taxonomy" id="69896"/>
    <lineage>
        <taxon>Bacteria</taxon>
        <taxon>Bacillati</taxon>
        <taxon>Mycoplasmatota</taxon>
        <taxon>Mollicutes</taxon>
        <taxon>Acholeplasmatales</taxon>
        <taxon>Acholeplasmataceae</taxon>
        <taxon>Candidatus Phytoplasma</taxon>
        <taxon>16SrXII (Stolbur group)</taxon>
    </lineage>
</organism>
<dbReference type="AlphaFoldDB" id="A0A421NYI0"/>
<sequence>MVIIYTSFSCASCQKAKKWLKKHGVAYKEKNLFSDKFQQTDLDLILKRCIHGFDDIISKRSKVYKESNINFKNLNTTSMKKSIMENRGILKRPIMIEDQKIQIGYNKEDIRIFMPIKLRNYLLQNDTTFYKENKKYEVLLKNFFKTNK</sequence>
<dbReference type="EMBL" id="MPBG01000002">
    <property type="protein sequence ID" value="RMI88990.1"/>
    <property type="molecule type" value="Genomic_DNA"/>
</dbReference>
<accession>A0A421NYI0</accession>
<dbReference type="NCBIfam" id="TIGR01617">
    <property type="entry name" value="arsC_related"/>
    <property type="match status" value="1"/>
</dbReference>
<dbReference type="PROSITE" id="PS51353">
    <property type="entry name" value="ARSC"/>
    <property type="match status" value="1"/>
</dbReference>
<evidence type="ECO:0000256" key="1">
    <source>
        <dbReference type="PROSITE-ProRule" id="PRU01282"/>
    </source>
</evidence>
<dbReference type="InterPro" id="IPR036249">
    <property type="entry name" value="Thioredoxin-like_sf"/>
</dbReference>
<reference evidence="3" key="1">
    <citation type="submission" date="2016-11" db="EMBL/GenBank/DDBJ databases">
        <title>Genome sequence of Candidatus Phytoplasma solani strain SA-1.</title>
        <authorList>
            <person name="Haryono M."/>
            <person name="Samarzija I."/>
            <person name="Seruga Music M."/>
            <person name="Hogenhout S."/>
            <person name="Kuo C.-H."/>
        </authorList>
    </citation>
    <scope>NUCLEOTIDE SEQUENCE [LARGE SCALE GENOMIC DNA]</scope>
    <source>
        <strain evidence="3">SA-1</strain>
    </source>
</reference>
<dbReference type="STRING" id="69896.S284_02800"/>
<dbReference type="PANTHER" id="PTHR30041">
    <property type="entry name" value="ARSENATE REDUCTASE"/>
    <property type="match status" value="1"/>
</dbReference>
<dbReference type="RefSeq" id="WP_122225384.1">
    <property type="nucleotide sequence ID" value="NZ_MPBG01000002.1"/>
</dbReference>